<dbReference type="AlphaFoldDB" id="A0A1J1IFU9"/>
<accession>A0A1J1IFU9</accession>
<organism evidence="1 2">
    <name type="scientific">Clunio marinus</name>
    <dbReference type="NCBI Taxonomy" id="568069"/>
    <lineage>
        <taxon>Eukaryota</taxon>
        <taxon>Metazoa</taxon>
        <taxon>Ecdysozoa</taxon>
        <taxon>Arthropoda</taxon>
        <taxon>Hexapoda</taxon>
        <taxon>Insecta</taxon>
        <taxon>Pterygota</taxon>
        <taxon>Neoptera</taxon>
        <taxon>Endopterygota</taxon>
        <taxon>Diptera</taxon>
        <taxon>Nematocera</taxon>
        <taxon>Chironomoidea</taxon>
        <taxon>Chironomidae</taxon>
        <taxon>Clunio</taxon>
    </lineage>
</organism>
<keyword evidence="2" id="KW-1185">Reference proteome</keyword>
<sequence length="68" mass="7928">MKARHPSISFVRLHCVCFNGSSCEKGEKKFAETDGRLDNFKANEKLGNQKLMSYYARHERQSDFENQN</sequence>
<dbReference type="Proteomes" id="UP000183832">
    <property type="component" value="Unassembled WGS sequence"/>
</dbReference>
<reference evidence="1 2" key="1">
    <citation type="submission" date="2015-04" db="EMBL/GenBank/DDBJ databases">
        <authorList>
            <person name="Syromyatnikov M.Y."/>
            <person name="Popov V.N."/>
        </authorList>
    </citation>
    <scope>NUCLEOTIDE SEQUENCE [LARGE SCALE GENOMIC DNA]</scope>
</reference>
<name>A0A1J1IFU9_9DIPT</name>
<evidence type="ECO:0000313" key="2">
    <source>
        <dbReference type="Proteomes" id="UP000183832"/>
    </source>
</evidence>
<protein>
    <submittedName>
        <fullName evidence="1">CLUMA_CG011285, isoform A</fullName>
    </submittedName>
</protein>
<proteinExistence type="predicted"/>
<gene>
    <name evidence="1" type="ORF">CLUMA_CG011285</name>
</gene>
<evidence type="ECO:0000313" key="1">
    <source>
        <dbReference type="EMBL" id="CRK97910.1"/>
    </source>
</evidence>
<dbReference type="EMBL" id="CVRI01000047">
    <property type="protein sequence ID" value="CRK97910.1"/>
    <property type="molecule type" value="Genomic_DNA"/>
</dbReference>